<dbReference type="GO" id="GO:0031146">
    <property type="term" value="P:SCF-dependent proteasomal ubiquitin-dependent protein catabolic process"/>
    <property type="evidence" value="ECO:0007669"/>
    <property type="project" value="TreeGrafter"/>
</dbReference>
<evidence type="ECO:0000256" key="1">
    <source>
        <dbReference type="SAM" id="MobiDB-lite"/>
    </source>
</evidence>
<keyword evidence="3" id="KW-1185">Reference proteome</keyword>
<sequence length="309" mass="33134">MPYSPASRVHAARFYQVTAYGWAATRCWTTAYGWLLAGLLCLPACQPAGPTPVADQADHTSDRQAIGGSATELGPGPLAASPDTVPGPIASSQQNSSQESRHPSFETQLAAVQSGQADAIQLVDQPITETQVHQLHAVSHQLRDLILDAGGLSDPLLPLLAQLSELEHLRIRESPLSDAAIQAAFTAENAFQQLRILNIPQTPITAAGLVPIAALPKLSQLRLGGSQLDDAAVQVIAKSGSLRSLHLISPNLTDLALDYLAESPGLTSLYVDDCPLNDDAWQRLFTAKPNLHVHVDQQHHDRDPHPHEH</sequence>
<dbReference type="PANTHER" id="PTHR13318">
    <property type="entry name" value="PARTNER OF PAIRED, ISOFORM B-RELATED"/>
    <property type="match status" value="1"/>
</dbReference>
<proteinExistence type="predicted"/>
<dbReference type="SUPFAM" id="SSF52047">
    <property type="entry name" value="RNI-like"/>
    <property type="match status" value="1"/>
</dbReference>
<dbReference type="InterPro" id="IPR032675">
    <property type="entry name" value="LRR_dom_sf"/>
</dbReference>
<reference evidence="2 3" key="1">
    <citation type="submission" date="2019-02" db="EMBL/GenBank/DDBJ databases">
        <title>Deep-cultivation of Planctomycetes and their phenomic and genomic characterization uncovers novel biology.</title>
        <authorList>
            <person name="Wiegand S."/>
            <person name="Jogler M."/>
            <person name="Boedeker C."/>
            <person name="Pinto D."/>
            <person name="Vollmers J."/>
            <person name="Rivas-Marin E."/>
            <person name="Kohn T."/>
            <person name="Peeters S.H."/>
            <person name="Heuer A."/>
            <person name="Rast P."/>
            <person name="Oberbeckmann S."/>
            <person name="Bunk B."/>
            <person name="Jeske O."/>
            <person name="Meyerdierks A."/>
            <person name="Storesund J.E."/>
            <person name="Kallscheuer N."/>
            <person name="Luecker S."/>
            <person name="Lage O.M."/>
            <person name="Pohl T."/>
            <person name="Merkel B.J."/>
            <person name="Hornburger P."/>
            <person name="Mueller R.-W."/>
            <person name="Bruemmer F."/>
            <person name="Labrenz M."/>
            <person name="Spormann A.M."/>
            <person name="Op den Camp H."/>
            <person name="Overmann J."/>
            <person name="Amann R."/>
            <person name="Jetten M.S.M."/>
            <person name="Mascher T."/>
            <person name="Medema M.H."/>
            <person name="Devos D.P."/>
            <person name="Kaster A.-K."/>
            <person name="Ovreas L."/>
            <person name="Rohde M."/>
            <person name="Galperin M.Y."/>
            <person name="Jogler C."/>
        </authorList>
    </citation>
    <scope>NUCLEOTIDE SEQUENCE [LARGE SCALE GENOMIC DNA]</scope>
    <source>
        <strain evidence="2 3">Q31a</strain>
    </source>
</reference>
<dbReference type="AlphaFoldDB" id="A0A518GES1"/>
<dbReference type="EMBL" id="CP036298">
    <property type="protein sequence ID" value="QDV27096.1"/>
    <property type="molecule type" value="Genomic_DNA"/>
</dbReference>
<organism evidence="2 3">
    <name type="scientific">Aureliella helgolandensis</name>
    <dbReference type="NCBI Taxonomy" id="2527968"/>
    <lineage>
        <taxon>Bacteria</taxon>
        <taxon>Pseudomonadati</taxon>
        <taxon>Planctomycetota</taxon>
        <taxon>Planctomycetia</taxon>
        <taxon>Pirellulales</taxon>
        <taxon>Pirellulaceae</taxon>
        <taxon>Aureliella</taxon>
    </lineage>
</organism>
<protein>
    <submittedName>
        <fullName evidence="2">Leucine Rich repeats (2 copies)</fullName>
    </submittedName>
</protein>
<evidence type="ECO:0000313" key="2">
    <source>
        <dbReference type="EMBL" id="QDV27096.1"/>
    </source>
</evidence>
<dbReference type="OrthoDB" id="232968at2"/>
<dbReference type="KEGG" id="ahel:Q31a_54830"/>
<accession>A0A518GES1</accession>
<evidence type="ECO:0000313" key="3">
    <source>
        <dbReference type="Proteomes" id="UP000318017"/>
    </source>
</evidence>
<feature type="region of interest" description="Disordered" evidence="1">
    <location>
        <begin position="66"/>
        <end position="108"/>
    </location>
</feature>
<name>A0A518GES1_9BACT</name>
<dbReference type="Proteomes" id="UP000318017">
    <property type="component" value="Chromosome"/>
</dbReference>
<gene>
    <name evidence="2" type="ORF">Q31a_54830</name>
</gene>
<dbReference type="RefSeq" id="WP_145083950.1">
    <property type="nucleotide sequence ID" value="NZ_CP036298.1"/>
</dbReference>
<dbReference type="GO" id="GO:0019005">
    <property type="term" value="C:SCF ubiquitin ligase complex"/>
    <property type="evidence" value="ECO:0007669"/>
    <property type="project" value="TreeGrafter"/>
</dbReference>
<dbReference type="Gene3D" id="3.80.10.10">
    <property type="entry name" value="Ribonuclease Inhibitor"/>
    <property type="match status" value="1"/>
</dbReference>